<dbReference type="RefSeq" id="WP_158083472.1">
    <property type="nucleotide sequence ID" value="NZ_MDET01000005.1"/>
</dbReference>
<comment type="caution">
    <text evidence="2">The sequence shown here is derived from an EMBL/GenBank/DDBJ whole genome shotgun (WGS) entry which is preliminary data.</text>
</comment>
<proteinExistence type="predicted"/>
<keyword evidence="1" id="KW-0732">Signal</keyword>
<dbReference type="AlphaFoldDB" id="A0A1V8RUK4"/>
<evidence type="ECO:0000256" key="1">
    <source>
        <dbReference type="SAM" id="SignalP"/>
    </source>
</evidence>
<keyword evidence="3" id="KW-1185">Reference proteome</keyword>
<gene>
    <name evidence="2" type="ORF">BFN67_12875</name>
</gene>
<feature type="chain" id="PRO_5013139395" description="DUF2380 domain-containing protein" evidence="1">
    <location>
        <begin position="27"/>
        <end position="170"/>
    </location>
</feature>
<name>A0A1V8RUK4_9HYPH</name>
<evidence type="ECO:0000313" key="2">
    <source>
        <dbReference type="EMBL" id="OQM76794.1"/>
    </source>
</evidence>
<feature type="signal peptide" evidence="1">
    <location>
        <begin position="1"/>
        <end position="26"/>
    </location>
</feature>
<dbReference type="STRING" id="1873176.BFN67_12875"/>
<organism evidence="2 3">
    <name type="scientific">Manganibacter manganicus</name>
    <dbReference type="NCBI Taxonomy" id="1873176"/>
    <lineage>
        <taxon>Bacteria</taxon>
        <taxon>Pseudomonadati</taxon>
        <taxon>Pseudomonadota</taxon>
        <taxon>Alphaproteobacteria</taxon>
        <taxon>Hyphomicrobiales</taxon>
        <taxon>Phyllobacteriaceae</taxon>
        <taxon>Manganibacter</taxon>
    </lineage>
</organism>
<dbReference type="EMBL" id="MDET01000005">
    <property type="protein sequence ID" value="OQM76794.1"/>
    <property type="molecule type" value="Genomic_DNA"/>
</dbReference>
<reference evidence="2 3" key="1">
    <citation type="journal article" date="2016" name="Int. J. Syst. Evol. Microbiol.">
        <title>Pseudaminobacter manganicus sp. nov., isolated from sludge of a manganese mine.</title>
        <authorList>
            <person name="Li J."/>
            <person name="Huang J."/>
            <person name="Liao S."/>
            <person name="Wang G."/>
        </authorList>
    </citation>
    <scope>NUCLEOTIDE SEQUENCE [LARGE SCALE GENOMIC DNA]</scope>
    <source>
        <strain evidence="2 3">JH-7</strain>
    </source>
</reference>
<protein>
    <recommendedName>
        <fullName evidence="4">DUF2380 domain-containing protein</fullName>
    </recommendedName>
</protein>
<accession>A0A1V8RUK4</accession>
<evidence type="ECO:0008006" key="4">
    <source>
        <dbReference type="Google" id="ProtNLM"/>
    </source>
</evidence>
<sequence>MARPAVSILWAALAIMTGLGTGNSFAKDGHSTVIAVAHFYFVDTSGEAEDQKVRHEKQLRLFDTELQKTLSADERLELIALPCGSDRCSLDDPGIDRLASQARTANARYLLAGGIHKMSTLVGWAKFIVYDLENSGRICDRLLTYRGDTAEAWRRAAEFGAKNVIRACFH</sequence>
<dbReference type="OrthoDB" id="8442682at2"/>
<dbReference type="Proteomes" id="UP000191905">
    <property type="component" value="Unassembled WGS sequence"/>
</dbReference>
<evidence type="ECO:0000313" key="3">
    <source>
        <dbReference type="Proteomes" id="UP000191905"/>
    </source>
</evidence>